<dbReference type="PANTHER" id="PTHR33164">
    <property type="entry name" value="TRANSCRIPTIONAL REGULATOR, MARR FAMILY"/>
    <property type="match status" value="1"/>
</dbReference>
<dbReference type="GO" id="GO:0003700">
    <property type="term" value="F:DNA-binding transcription factor activity"/>
    <property type="evidence" value="ECO:0007669"/>
    <property type="project" value="InterPro"/>
</dbReference>
<name>A0A5C1E8W6_9RHOO</name>
<evidence type="ECO:0000256" key="2">
    <source>
        <dbReference type="ARBA" id="ARBA00023125"/>
    </source>
</evidence>
<dbReference type="Gene3D" id="1.10.10.10">
    <property type="entry name" value="Winged helix-like DNA-binding domain superfamily/Winged helix DNA-binding domain"/>
    <property type="match status" value="1"/>
</dbReference>
<keyword evidence="1" id="KW-0805">Transcription regulation</keyword>
<keyword evidence="2" id="KW-0238">DNA-binding</keyword>
<dbReference type="Pfam" id="PF01047">
    <property type="entry name" value="MarR"/>
    <property type="match status" value="1"/>
</dbReference>
<reference evidence="5 6" key="1">
    <citation type="submission" date="2017-07" db="EMBL/GenBank/DDBJ databases">
        <title>Complete genome sequence of Oryzomicrobium terrae TPP412.</title>
        <authorList>
            <person name="Chiu L.-W."/>
            <person name="Lo K.-J."/>
            <person name="Tsai Y.-M."/>
            <person name="Lin S.-S."/>
            <person name="Kuo C.-H."/>
            <person name="Liu C.-T."/>
        </authorList>
    </citation>
    <scope>NUCLEOTIDE SEQUENCE [LARGE SCALE GENOMIC DNA]</scope>
    <source>
        <strain evidence="5 6">TPP412</strain>
    </source>
</reference>
<dbReference type="PROSITE" id="PS50995">
    <property type="entry name" value="HTH_MARR_2"/>
    <property type="match status" value="1"/>
</dbReference>
<gene>
    <name evidence="5" type="primary">slyA</name>
    <name evidence="5" type="ORF">OTERR_18340</name>
</gene>
<dbReference type="InterPro" id="IPR036388">
    <property type="entry name" value="WH-like_DNA-bd_sf"/>
</dbReference>
<evidence type="ECO:0000313" key="5">
    <source>
        <dbReference type="EMBL" id="QEL65310.1"/>
    </source>
</evidence>
<organism evidence="5 6">
    <name type="scientific">Oryzomicrobium terrae</name>
    <dbReference type="NCBI Taxonomy" id="1735038"/>
    <lineage>
        <taxon>Bacteria</taxon>
        <taxon>Pseudomonadati</taxon>
        <taxon>Pseudomonadota</taxon>
        <taxon>Betaproteobacteria</taxon>
        <taxon>Rhodocyclales</taxon>
        <taxon>Rhodocyclaceae</taxon>
        <taxon>Oryzomicrobium</taxon>
    </lineage>
</organism>
<dbReference type="SMART" id="SM00347">
    <property type="entry name" value="HTH_MARR"/>
    <property type="match status" value="1"/>
</dbReference>
<evidence type="ECO:0000313" key="6">
    <source>
        <dbReference type="Proteomes" id="UP000323671"/>
    </source>
</evidence>
<accession>A0A5C1E8W6</accession>
<protein>
    <submittedName>
        <fullName evidence="5">MarR family transcriptional regulator, transcriptional regulator for hemolysin</fullName>
    </submittedName>
</protein>
<dbReference type="KEGG" id="otr:OTERR_18340"/>
<dbReference type="Proteomes" id="UP000323671">
    <property type="component" value="Chromosome"/>
</dbReference>
<dbReference type="GO" id="GO:0006950">
    <property type="term" value="P:response to stress"/>
    <property type="evidence" value="ECO:0007669"/>
    <property type="project" value="TreeGrafter"/>
</dbReference>
<evidence type="ECO:0000256" key="3">
    <source>
        <dbReference type="ARBA" id="ARBA00023163"/>
    </source>
</evidence>
<dbReference type="AlphaFoldDB" id="A0A5C1E8W6"/>
<sequence length="145" mass="16437">MDNLPQRFAFLLHRTASLYRQALDQRLKPTGLSQATWRALLILRNRHAPMNQTELAGRLAIEGPTLVRLLDRLERQGWVLRSPDPQDRRSKLLSLTDEGLALTEGLQLELDGFSRELLAGINEAALGQCTEVLDQVFQLLQARRA</sequence>
<evidence type="ECO:0000256" key="1">
    <source>
        <dbReference type="ARBA" id="ARBA00023015"/>
    </source>
</evidence>
<keyword evidence="6" id="KW-1185">Reference proteome</keyword>
<feature type="domain" description="HTH marR-type" evidence="4">
    <location>
        <begin position="5"/>
        <end position="138"/>
    </location>
</feature>
<dbReference type="InterPro" id="IPR023187">
    <property type="entry name" value="Tscrpt_reg_MarR-type_CS"/>
</dbReference>
<dbReference type="GO" id="GO:0003677">
    <property type="term" value="F:DNA binding"/>
    <property type="evidence" value="ECO:0007669"/>
    <property type="project" value="UniProtKB-KW"/>
</dbReference>
<evidence type="ECO:0000259" key="4">
    <source>
        <dbReference type="PROSITE" id="PS50995"/>
    </source>
</evidence>
<keyword evidence="3" id="KW-0804">Transcription</keyword>
<dbReference type="PRINTS" id="PR00598">
    <property type="entry name" value="HTHMARR"/>
</dbReference>
<dbReference type="InterPro" id="IPR039422">
    <property type="entry name" value="MarR/SlyA-like"/>
</dbReference>
<dbReference type="EMBL" id="CP022579">
    <property type="protein sequence ID" value="QEL65310.1"/>
    <property type="molecule type" value="Genomic_DNA"/>
</dbReference>
<dbReference type="PROSITE" id="PS01117">
    <property type="entry name" value="HTH_MARR_1"/>
    <property type="match status" value="1"/>
</dbReference>
<proteinExistence type="predicted"/>
<dbReference type="InterPro" id="IPR000835">
    <property type="entry name" value="HTH_MarR-typ"/>
</dbReference>
<dbReference type="InterPro" id="IPR036390">
    <property type="entry name" value="WH_DNA-bd_sf"/>
</dbReference>
<dbReference type="RefSeq" id="WP_149425588.1">
    <property type="nucleotide sequence ID" value="NZ_CP022579.1"/>
</dbReference>
<dbReference type="PANTHER" id="PTHR33164:SF64">
    <property type="entry name" value="TRANSCRIPTIONAL REGULATOR SLYA"/>
    <property type="match status" value="1"/>
</dbReference>
<dbReference type="SUPFAM" id="SSF46785">
    <property type="entry name" value="Winged helix' DNA-binding domain"/>
    <property type="match status" value="1"/>
</dbReference>